<gene>
    <name evidence="1" type="ORF">UU93_C0002G0002</name>
</gene>
<comment type="caution">
    <text evidence="1">The sequence shown here is derived from an EMBL/GenBank/DDBJ whole genome shotgun (WGS) entry which is preliminary data.</text>
</comment>
<dbReference type="InterPro" id="IPR016181">
    <property type="entry name" value="Acyl_CoA_acyltransferase"/>
</dbReference>
<dbReference type="Proteomes" id="UP000034160">
    <property type="component" value="Unassembled WGS sequence"/>
</dbReference>
<dbReference type="SUPFAM" id="SSF55729">
    <property type="entry name" value="Acyl-CoA N-acyltransferases (Nat)"/>
    <property type="match status" value="1"/>
</dbReference>
<sequence>MSEKIGSLPLLSQNAPEILKPANYHVRILNSDISPEELARIKTEITKIYYLCSIPHDSDPKTGEMIDPLSPTSATEYPWAVSKGWLFGTDDPKKIDSYVNQSLSPDTAQNCYYRMMIIQDNNGEVVGWSRLKMVRDNLDIRSGKVWQTLPGRASRSIETPKGRKKLFQLRHQDGETFITIYGPRGEKIVKDIRAIDGPKNHRPSGYLWFSKQDQDSYRGPFIEVDEIAIDPAFRSVKNQSGQTPAELLLIDVESLAKKSKFNHVFAWVCTGPYFPNFASWSFFKKRDFTEVALVESLSEEDVTVAVALRKSL</sequence>
<organism evidence="1 2">
    <name type="scientific">Candidatus Amesbacteria bacterium GW2011_GWA2_42_12</name>
    <dbReference type="NCBI Taxonomy" id="1618356"/>
    <lineage>
        <taxon>Bacteria</taxon>
        <taxon>Candidatus Amesiibacteriota</taxon>
    </lineage>
</organism>
<dbReference type="AlphaFoldDB" id="A0A0G0Y8N1"/>
<dbReference type="EMBL" id="LCCN01000002">
    <property type="protein sequence ID" value="KKS33074.1"/>
    <property type="molecule type" value="Genomic_DNA"/>
</dbReference>
<evidence type="ECO:0000313" key="2">
    <source>
        <dbReference type="Proteomes" id="UP000034160"/>
    </source>
</evidence>
<reference evidence="1 2" key="1">
    <citation type="journal article" date="2015" name="Nature">
        <title>rRNA introns, odd ribosomes, and small enigmatic genomes across a large radiation of phyla.</title>
        <authorList>
            <person name="Brown C.T."/>
            <person name="Hug L.A."/>
            <person name="Thomas B.C."/>
            <person name="Sharon I."/>
            <person name="Castelle C.J."/>
            <person name="Singh A."/>
            <person name="Wilkins M.J."/>
            <person name="Williams K.H."/>
            <person name="Banfield J.F."/>
        </authorList>
    </citation>
    <scope>NUCLEOTIDE SEQUENCE [LARGE SCALE GENOMIC DNA]</scope>
</reference>
<protein>
    <submittedName>
        <fullName evidence="1">Uncharacterized protein</fullName>
    </submittedName>
</protein>
<evidence type="ECO:0000313" key="1">
    <source>
        <dbReference type="EMBL" id="KKS33074.1"/>
    </source>
</evidence>
<dbReference type="STRING" id="1618356.UU93_C0002G0002"/>
<dbReference type="Gene3D" id="3.40.630.30">
    <property type="match status" value="1"/>
</dbReference>
<name>A0A0G0Y8N1_9BACT</name>
<accession>A0A0G0Y8N1</accession>
<proteinExistence type="predicted"/>